<evidence type="ECO:0000313" key="1">
    <source>
        <dbReference type="EMBL" id="EOA96771.1"/>
    </source>
</evidence>
<dbReference type="EMBL" id="KB743880">
    <property type="protein sequence ID" value="EOA96771.1"/>
    <property type="molecule type" value="Genomic_DNA"/>
</dbReference>
<dbReference type="GO" id="GO:0003700">
    <property type="term" value="F:DNA-binding transcription factor activity"/>
    <property type="evidence" value="ECO:0007669"/>
    <property type="project" value="TreeGrafter"/>
</dbReference>
<reference evidence="2" key="1">
    <citation type="journal article" date="2013" name="Nat. Genet.">
        <title>The duck genome and transcriptome provide insight into an avian influenza virus reservoir species.</title>
        <authorList>
            <person name="Huang Y."/>
            <person name="Li Y."/>
            <person name="Burt D.W."/>
            <person name="Chen H."/>
            <person name="Zhang Y."/>
            <person name="Qian W."/>
            <person name="Kim H."/>
            <person name="Gan S."/>
            <person name="Zhao Y."/>
            <person name="Li J."/>
            <person name="Yi K."/>
            <person name="Feng H."/>
            <person name="Zhu P."/>
            <person name="Li B."/>
            <person name="Liu Q."/>
            <person name="Fairley S."/>
            <person name="Magor K.E."/>
            <person name="Du Z."/>
            <person name="Hu X."/>
            <person name="Goodman L."/>
            <person name="Tafer H."/>
            <person name="Vignal A."/>
            <person name="Lee T."/>
            <person name="Kim K.W."/>
            <person name="Sheng Z."/>
            <person name="An Y."/>
            <person name="Searle S."/>
            <person name="Herrero J."/>
            <person name="Groenen M.A."/>
            <person name="Crooijmans R.P."/>
            <person name="Faraut T."/>
            <person name="Cai Q."/>
            <person name="Webster R.G."/>
            <person name="Aldridge J.R."/>
            <person name="Warren W.C."/>
            <person name="Bartschat S."/>
            <person name="Kehr S."/>
            <person name="Marz M."/>
            <person name="Stadler P.F."/>
            <person name="Smith J."/>
            <person name="Kraus R.H."/>
            <person name="Zhao Y."/>
            <person name="Ren L."/>
            <person name="Fei J."/>
            <person name="Morisson M."/>
            <person name="Kaiser P."/>
            <person name="Griffin D.K."/>
            <person name="Rao M."/>
            <person name="Pitel F."/>
            <person name="Wang J."/>
            <person name="Li N."/>
        </authorList>
    </citation>
    <scope>NUCLEOTIDE SEQUENCE [LARGE SCALE GENOMIC DNA]</scope>
</reference>
<dbReference type="PANTHER" id="PTHR46304">
    <property type="entry name" value="GENERAL TRANSCRIPTION FACTOR II-I REPEAT DOMAIN-CONTAINING PROTEIN 1"/>
    <property type="match status" value="1"/>
</dbReference>
<feature type="non-terminal residue" evidence="1">
    <location>
        <position position="1"/>
    </location>
</feature>
<name>R0JIE4_ANAPL</name>
<feature type="non-terminal residue" evidence="1">
    <location>
        <position position="52"/>
    </location>
</feature>
<dbReference type="GO" id="GO:0005634">
    <property type="term" value="C:nucleus"/>
    <property type="evidence" value="ECO:0007669"/>
    <property type="project" value="TreeGrafter"/>
</dbReference>
<organism evidence="1 2">
    <name type="scientific">Anas platyrhynchos</name>
    <name type="common">Mallard</name>
    <name type="synonym">Anas boschas</name>
    <dbReference type="NCBI Taxonomy" id="8839"/>
    <lineage>
        <taxon>Eukaryota</taxon>
        <taxon>Metazoa</taxon>
        <taxon>Chordata</taxon>
        <taxon>Craniata</taxon>
        <taxon>Vertebrata</taxon>
        <taxon>Euteleostomi</taxon>
        <taxon>Archelosauria</taxon>
        <taxon>Archosauria</taxon>
        <taxon>Dinosauria</taxon>
        <taxon>Saurischia</taxon>
        <taxon>Theropoda</taxon>
        <taxon>Coelurosauria</taxon>
        <taxon>Aves</taxon>
        <taxon>Neognathae</taxon>
        <taxon>Galloanserae</taxon>
        <taxon>Anseriformes</taxon>
        <taxon>Anatidae</taxon>
        <taxon>Anatinae</taxon>
        <taxon>Anas</taxon>
    </lineage>
</organism>
<accession>R0JIE4</accession>
<dbReference type="PANTHER" id="PTHR46304:SF1">
    <property type="entry name" value="GENERAL TRANSCRIPTION FACTOR II-I REPEAT DOMAIN-CONTAINING PROTEIN 1"/>
    <property type="match status" value="1"/>
</dbReference>
<gene>
    <name evidence="1" type="ORF">Anapl_17850</name>
</gene>
<protein>
    <submittedName>
        <fullName evidence="1">General transcription factor II-I repeat domain-containing protein 1</fullName>
    </submittedName>
</protein>
<dbReference type="Proteomes" id="UP000296049">
    <property type="component" value="Unassembled WGS sequence"/>
</dbReference>
<proteinExistence type="predicted"/>
<sequence>AASPQCSALSKLNAEVACIAVHDESTFVVGTEKGRVFLSARKELQADFQKFC</sequence>
<dbReference type="AlphaFoldDB" id="R0JIE4"/>
<keyword evidence="2" id="KW-1185">Reference proteome</keyword>
<evidence type="ECO:0000313" key="2">
    <source>
        <dbReference type="Proteomes" id="UP000296049"/>
    </source>
</evidence>